<dbReference type="AlphaFoldDB" id="A0A078KJV2"/>
<keyword evidence="2" id="KW-0238">DNA-binding</keyword>
<dbReference type="STRING" id="29343.CCDG5_0772"/>
<dbReference type="CDD" id="cd01392">
    <property type="entry name" value="HTH_LacI"/>
    <property type="match status" value="1"/>
</dbReference>
<dbReference type="PROSITE" id="PS50932">
    <property type="entry name" value="HTH_LACI_2"/>
    <property type="match status" value="1"/>
</dbReference>
<dbReference type="SUPFAM" id="SSF47413">
    <property type="entry name" value="lambda repressor-like DNA-binding domains"/>
    <property type="match status" value="1"/>
</dbReference>
<dbReference type="PROSITE" id="PS00356">
    <property type="entry name" value="HTH_LACI_1"/>
    <property type="match status" value="1"/>
</dbReference>
<dbReference type="EMBL" id="LM995447">
    <property type="protein sequence ID" value="CDZ23901.1"/>
    <property type="molecule type" value="Genomic_DNA"/>
</dbReference>
<dbReference type="SUPFAM" id="SSF53822">
    <property type="entry name" value="Periplasmic binding protein-like I"/>
    <property type="match status" value="1"/>
</dbReference>
<dbReference type="CDD" id="cd19975">
    <property type="entry name" value="PBP1_CcpA-like"/>
    <property type="match status" value="1"/>
</dbReference>
<feature type="domain" description="HTH lacI-type" evidence="4">
    <location>
        <begin position="5"/>
        <end position="59"/>
    </location>
</feature>
<dbReference type="HOGENOM" id="CLU_037628_6_0_9"/>
<name>A0A078KJV2_9FIRM</name>
<dbReference type="GO" id="GO:0000976">
    <property type="term" value="F:transcription cis-regulatory region binding"/>
    <property type="evidence" value="ECO:0007669"/>
    <property type="project" value="TreeGrafter"/>
</dbReference>
<dbReference type="InterPro" id="IPR000843">
    <property type="entry name" value="HTH_LacI"/>
</dbReference>
<protein>
    <submittedName>
        <fullName evidence="5">Alanine racemase</fullName>
    </submittedName>
</protein>
<evidence type="ECO:0000313" key="6">
    <source>
        <dbReference type="Proteomes" id="UP000032431"/>
    </source>
</evidence>
<evidence type="ECO:0000256" key="1">
    <source>
        <dbReference type="ARBA" id="ARBA00023015"/>
    </source>
</evidence>
<dbReference type="PRINTS" id="PR00036">
    <property type="entry name" value="HTHLACI"/>
</dbReference>
<reference evidence="6" key="1">
    <citation type="submission" date="2014-07" db="EMBL/GenBank/DDBJ databases">
        <authorList>
            <person name="Wibberg D."/>
        </authorList>
    </citation>
    <scope>NUCLEOTIDE SEQUENCE [LARGE SCALE GENOMIC DNA]</scope>
    <source>
        <strain evidence="6">DG5</strain>
    </source>
</reference>
<dbReference type="InterPro" id="IPR010982">
    <property type="entry name" value="Lambda_DNA-bd_dom_sf"/>
</dbReference>
<dbReference type="Pfam" id="PF00356">
    <property type="entry name" value="LacI"/>
    <property type="match status" value="1"/>
</dbReference>
<dbReference type="Pfam" id="PF00532">
    <property type="entry name" value="Peripla_BP_1"/>
    <property type="match status" value="1"/>
</dbReference>
<dbReference type="PATRIC" id="fig|29343.3.peg.809"/>
<dbReference type="PANTHER" id="PTHR30146">
    <property type="entry name" value="LACI-RELATED TRANSCRIPTIONAL REPRESSOR"/>
    <property type="match status" value="1"/>
</dbReference>
<dbReference type="InterPro" id="IPR001761">
    <property type="entry name" value="Peripla_BP/Lac1_sug-bd_dom"/>
</dbReference>
<dbReference type="GO" id="GO:0003700">
    <property type="term" value="F:DNA-binding transcription factor activity"/>
    <property type="evidence" value="ECO:0007669"/>
    <property type="project" value="TreeGrafter"/>
</dbReference>
<keyword evidence="3" id="KW-0804">Transcription</keyword>
<organism evidence="5 6">
    <name type="scientific">[Clostridium] cellulosi</name>
    <dbReference type="NCBI Taxonomy" id="29343"/>
    <lineage>
        <taxon>Bacteria</taxon>
        <taxon>Bacillati</taxon>
        <taxon>Bacillota</taxon>
        <taxon>Clostridia</taxon>
        <taxon>Eubacteriales</taxon>
        <taxon>Oscillospiraceae</taxon>
        <taxon>Oscillospiraceae incertae sedis</taxon>
    </lineage>
</organism>
<dbReference type="KEGG" id="ccel:CCDG5_0772"/>
<keyword evidence="1" id="KW-0805">Transcription regulation</keyword>
<gene>
    <name evidence="5" type="ORF">CCDG5_0772</name>
</gene>
<accession>A0A078KJV2</accession>
<dbReference type="Gene3D" id="1.10.260.40">
    <property type="entry name" value="lambda repressor-like DNA-binding domains"/>
    <property type="match status" value="1"/>
</dbReference>
<evidence type="ECO:0000256" key="2">
    <source>
        <dbReference type="ARBA" id="ARBA00023125"/>
    </source>
</evidence>
<evidence type="ECO:0000313" key="5">
    <source>
        <dbReference type="EMBL" id="CDZ23901.1"/>
    </source>
</evidence>
<sequence>MHNDLTLKDIAKIANVSVATVSRVLNNLGGYSEETRKKVLKVIDEYGYRRNAAARNLKTKKSNTVAVLLPQVETTYYITILNGIGDAAQQNGYSVLVCHVGASGSRTKEYMNVLGEQRVDGIIGCSLPPNEEIDSLMANSYIPSVLVSTLSYNYTIPYVKVDDYKAEYEATNYLIKKGHRNIAFLSGPISDVVAGMPRLQGYKQALEDNHIPFREELVAYTSFSFETGIRAFKEILSRNVDFTAVVACCDDVAAATLSVGYKQGLTVPHDFSVIGFDNTRISEMTVPPLTTIAQPLYEMGTTAFNMLLYEIETGVKPKSQIIPFEIVERQSVKKLR</sequence>
<dbReference type="Proteomes" id="UP000032431">
    <property type="component" value="Chromosome I"/>
</dbReference>
<dbReference type="InterPro" id="IPR028082">
    <property type="entry name" value="Peripla_BP_I"/>
</dbReference>
<evidence type="ECO:0000256" key="3">
    <source>
        <dbReference type="ARBA" id="ARBA00023163"/>
    </source>
</evidence>
<dbReference type="PANTHER" id="PTHR30146:SF109">
    <property type="entry name" value="HTH-TYPE TRANSCRIPTIONAL REGULATOR GALS"/>
    <property type="match status" value="1"/>
</dbReference>
<proteinExistence type="predicted"/>
<keyword evidence="6" id="KW-1185">Reference proteome</keyword>
<dbReference type="Gene3D" id="3.40.50.2300">
    <property type="match status" value="2"/>
</dbReference>
<evidence type="ECO:0000259" key="4">
    <source>
        <dbReference type="PROSITE" id="PS50932"/>
    </source>
</evidence>
<dbReference type="SMART" id="SM00354">
    <property type="entry name" value="HTH_LACI"/>
    <property type="match status" value="1"/>
</dbReference>
<dbReference type="OrthoDB" id="308642at2"/>